<gene>
    <name evidence="1" type="ORF">PS938_01068</name>
</gene>
<sequence length="153" mass="17919">MPRLREKSGAFCWGKSQGLLVRKMIRRLHDYKQIAYSLPMRTVFFETTSFTATVGDYLTDDEYRALQSHMQLNPQAGDVMPRTGGFRKLRWADGRRGKGRRGGLRVIYYWLMNNGQFWMFAIYDKDELENLTADQEKVLKKAIETELKKRGTP</sequence>
<evidence type="ECO:0008006" key="3">
    <source>
        <dbReference type="Google" id="ProtNLM"/>
    </source>
</evidence>
<dbReference type="EMBL" id="CABVJE010000004">
    <property type="protein sequence ID" value="VVP85395.1"/>
    <property type="molecule type" value="Genomic_DNA"/>
</dbReference>
<proteinExistence type="predicted"/>
<protein>
    <recommendedName>
        <fullName evidence="3">Toxin HigB-2</fullName>
    </recommendedName>
</protein>
<evidence type="ECO:0000313" key="2">
    <source>
        <dbReference type="Proteomes" id="UP000327191"/>
    </source>
</evidence>
<reference evidence="1 2" key="1">
    <citation type="submission" date="2019-09" db="EMBL/GenBank/DDBJ databases">
        <authorList>
            <person name="Chandra G."/>
            <person name="Truman W A."/>
        </authorList>
    </citation>
    <scope>NUCLEOTIDE SEQUENCE [LARGE SCALE GENOMIC DNA]</scope>
    <source>
        <strain evidence="1">PS938</strain>
    </source>
</reference>
<evidence type="ECO:0000313" key="1">
    <source>
        <dbReference type="EMBL" id="VVP85395.1"/>
    </source>
</evidence>
<accession>A0A5E7SHC4</accession>
<organism evidence="1 2">
    <name type="scientific">Pseudomonas fluorescens</name>
    <dbReference type="NCBI Taxonomy" id="294"/>
    <lineage>
        <taxon>Bacteria</taxon>
        <taxon>Pseudomonadati</taxon>
        <taxon>Pseudomonadota</taxon>
        <taxon>Gammaproteobacteria</taxon>
        <taxon>Pseudomonadales</taxon>
        <taxon>Pseudomonadaceae</taxon>
        <taxon>Pseudomonas</taxon>
    </lineage>
</organism>
<dbReference type="Proteomes" id="UP000327191">
    <property type="component" value="Unassembled WGS sequence"/>
</dbReference>
<name>A0A5E7SHC4_PSEFL</name>
<dbReference type="AlphaFoldDB" id="A0A5E7SHC4"/>